<dbReference type="Gene3D" id="3.30.559.10">
    <property type="entry name" value="Chloramphenicol acetyltransferase-like domain"/>
    <property type="match status" value="1"/>
</dbReference>
<evidence type="ECO:0000256" key="8">
    <source>
        <dbReference type="ARBA" id="ARBA00022679"/>
    </source>
</evidence>
<evidence type="ECO:0000256" key="10">
    <source>
        <dbReference type="ARBA" id="ARBA00022946"/>
    </source>
</evidence>
<evidence type="ECO:0000256" key="13">
    <source>
        <dbReference type="ARBA" id="ARBA00031331"/>
    </source>
</evidence>
<dbReference type="InterPro" id="IPR023213">
    <property type="entry name" value="CAT-like_dom_sf"/>
</dbReference>
<accession>A0A074Z881</accession>
<dbReference type="Pfam" id="PF00364">
    <property type="entry name" value="Biotin_lipoyl"/>
    <property type="match status" value="1"/>
</dbReference>
<comment type="cofactor">
    <cofactor evidence="1">
        <name>(R)-lipoate</name>
        <dbReference type="ChEBI" id="CHEBI:83088"/>
    </cofactor>
</comment>
<dbReference type="InterPro" id="IPR001078">
    <property type="entry name" value="2-oxoacid_DH_actylTfrase"/>
</dbReference>
<dbReference type="PANTHER" id="PTHR43416">
    <property type="entry name" value="DIHYDROLIPOYLLYSINE-RESIDUE SUCCINYLTRANSFERASE COMPONENT OF 2-OXOGLUTARATE DEHYDROGENASE COMPLEX, MITOCHONDRIAL-RELATED"/>
    <property type="match status" value="1"/>
</dbReference>
<dbReference type="GO" id="GO:0006099">
    <property type="term" value="P:tricarboxylic acid cycle"/>
    <property type="evidence" value="ECO:0007669"/>
    <property type="project" value="UniProtKB-KW"/>
</dbReference>
<evidence type="ECO:0000256" key="3">
    <source>
        <dbReference type="ARBA" id="ARBA00005145"/>
    </source>
</evidence>
<dbReference type="SUPFAM" id="SSF52777">
    <property type="entry name" value="CoA-dependent acyltransferases"/>
    <property type="match status" value="1"/>
</dbReference>
<feature type="compositionally biased region" description="Pro residues" evidence="16">
    <location>
        <begin position="332"/>
        <end position="344"/>
    </location>
</feature>
<reference evidence="18 19" key="1">
    <citation type="submission" date="2013-11" db="EMBL/GenBank/DDBJ databases">
        <title>Opisthorchis viverrini - life in the bile duct.</title>
        <authorList>
            <person name="Young N.D."/>
            <person name="Nagarajan N."/>
            <person name="Lin S.J."/>
            <person name="Korhonen P.K."/>
            <person name="Jex A.R."/>
            <person name="Hall R.S."/>
            <person name="Safavi-Hemami H."/>
            <person name="Kaewkong W."/>
            <person name="Bertrand D."/>
            <person name="Gao S."/>
            <person name="Seet Q."/>
            <person name="Wongkham S."/>
            <person name="Teh B.T."/>
            <person name="Wongkham C."/>
            <person name="Intapan P.M."/>
            <person name="Maleewong W."/>
            <person name="Yang X."/>
            <person name="Hu M."/>
            <person name="Wang Z."/>
            <person name="Hofmann A."/>
            <person name="Sternberg P.W."/>
            <person name="Tan P."/>
            <person name="Wang J."/>
            <person name="Gasser R.B."/>
        </authorList>
    </citation>
    <scope>NUCLEOTIDE SEQUENCE [LARGE SCALE GENOMIC DNA]</scope>
</reference>
<dbReference type="EMBL" id="KL597206">
    <property type="protein sequence ID" value="KER19445.1"/>
    <property type="molecule type" value="Genomic_DNA"/>
</dbReference>
<evidence type="ECO:0000256" key="14">
    <source>
        <dbReference type="ARBA" id="ARBA00032406"/>
    </source>
</evidence>
<evidence type="ECO:0000259" key="17">
    <source>
        <dbReference type="PROSITE" id="PS50968"/>
    </source>
</evidence>
<dbReference type="InterPro" id="IPR050537">
    <property type="entry name" value="2-oxoacid_dehydrogenase"/>
</dbReference>
<dbReference type="GO" id="GO:0045252">
    <property type="term" value="C:oxoglutarate dehydrogenase complex"/>
    <property type="evidence" value="ECO:0007669"/>
    <property type="project" value="InterPro"/>
</dbReference>
<keyword evidence="10" id="KW-0809">Transit peptide</keyword>
<dbReference type="FunFam" id="3.30.559.10:FF:000006">
    <property type="entry name" value="Dihydrolipoyllysine-residue succinyltransferase component of 2-oxoglutarate dehydrogenase complex, mitochondrial"/>
    <property type="match status" value="1"/>
</dbReference>
<dbReference type="GO" id="GO:0033512">
    <property type="term" value="P:L-lysine catabolic process to acetyl-CoA via saccharopine"/>
    <property type="evidence" value="ECO:0007669"/>
    <property type="project" value="UniProtKB-UniPathway"/>
</dbReference>
<dbReference type="OrthoDB" id="5391403at2759"/>
<dbReference type="STRING" id="6198.A0A074Z881"/>
<dbReference type="InterPro" id="IPR003016">
    <property type="entry name" value="2-oxoA_DH_lipoyl-BS"/>
</dbReference>
<comment type="pathway">
    <text evidence="3">Amino-acid degradation; L-lysine degradation via saccharopine pathway; glutaryl-CoA from L-lysine: step 6/6.</text>
</comment>
<evidence type="ECO:0000256" key="16">
    <source>
        <dbReference type="SAM" id="MobiDB-lite"/>
    </source>
</evidence>
<evidence type="ECO:0000256" key="12">
    <source>
        <dbReference type="ARBA" id="ARBA00023315"/>
    </source>
</evidence>
<feature type="region of interest" description="Disordered" evidence="16">
    <location>
        <begin position="319"/>
        <end position="390"/>
    </location>
</feature>
<dbReference type="Proteomes" id="UP000054324">
    <property type="component" value="Unassembled WGS sequence"/>
</dbReference>
<dbReference type="RefSeq" id="XP_009176809.1">
    <property type="nucleotide sequence ID" value="XM_009178545.1"/>
</dbReference>
<comment type="similarity">
    <text evidence="4">Belongs to the 2-oxoacid dehydrogenase family.</text>
</comment>
<name>A0A074Z881_OPIVI</name>
<evidence type="ECO:0000256" key="4">
    <source>
        <dbReference type="ARBA" id="ARBA00007317"/>
    </source>
</evidence>
<dbReference type="EC" id="2.3.1.61" evidence="5"/>
<dbReference type="GO" id="GO:0005739">
    <property type="term" value="C:mitochondrion"/>
    <property type="evidence" value="ECO:0007669"/>
    <property type="project" value="UniProtKB-SubCell"/>
</dbReference>
<dbReference type="Gene3D" id="2.40.50.100">
    <property type="match status" value="1"/>
</dbReference>
<dbReference type="Pfam" id="PF00198">
    <property type="entry name" value="2-oxoacid_dh"/>
    <property type="match status" value="1"/>
</dbReference>
<evidence type="ECO:0000256" key="9">
    <source>
        <dbReference type="ARBA" id="ARBA00022823"/>
    </source>
</evidence>
<dbReference type="CTD" id="20325953"/>
<dbReference type="NCBIfam" id="TIGR01347">
    <property type="entry name" value="sucB"/>
    <property type="match status" value="1"/>
</dbReference>
<dbReference type="KEGG" id="ovi:T265_11785"/>
<evidence type="ECO:0000313" key="19">
    <source>
        <dbReference type="Proteomes" id="UP000054324"/>
    </source>
</evidence>
<protein>
    <recommendedName>
        <fullName evidence="6">Dihydrolipoyllysine-residue succinyltransferase component of 2-oxoglutarate dehydrogenase complex, mitochondrial</fullName>
        <ecNumber evidence="5">2.3.1.61</ecNumber>
    </recommendedName>
    <alternativeName>
        <fullName evidence="14">2-oxoglutarate dehydrogenase complex component E2</fullName>
    </alternativeName>
    <alternativeName>
        <fullName evidence="13">E2K</fullName>
    </alternativeName>
</protein>
<keyword evidence="7" id="KW-0816">Tricarboxylic acid cycle</keyword>
<feature type="compositionally biased region" description="Polar residues" evidence="16">
    <location>
        <begin position="367"/>
        <end position="379"/>
    </location>
</feature>
<evidence type="ECO:0000313" key="18">
    <source>
        <dbReference type="EMBL" id="KER19445.1"/>
    </source>
</evidence>
<evidence type="ECO:0000256" key="1">
    <source>
        <dbReference type="ARBA" id="ARBA00001938"/>
    </source>
</evidence>
<dbReference type="InterPro" id="IPR000089">
    <property type="entry name" value="Biotin_lipoyl"/>
</dbReference>
<evidence type="ECO:0000256" key="7">
    <source>
        <dbReference type="ARBA" id="ARBA00022532"/>
    </source>
</evidence>
<evidence type="ECO:0000256" key="2">
    <source>
        <dbReference type="ARBA" id="ARBA00004173"/>
    </source>
</evidence>
<comment type="function">
    <text evidence="15">Dihydrolipoamide succinyltransferase (E2) component of the 2-oxoglutarate dehydrogenase complex. The 2-oxoglutarate dehydrogenase complex catalyzes the overall conversion of 2-oxoglutarate to succinyl-CoA and CO(2). The 2-oxoglutarate dehydrogenase complex is mainly active in the mitochondrion. A fraction of the 2-oxoglutarate dehydrogenase complex also localizes in the nucleus and is required for lysine succinylation of histones: associates with KAT2A on chromatin and provides succinyl-CoA to histone succinyltransferase KAT2A.</text>
</comment>
<dbReference type="SUPFAM" id="SSF51230">
    <property type="entry name" value="Single hybrid motif"/>
    <property type="match status" value="1"/>
</dbReference>
<dbReference type="InterPro" id="IPR011053">
    <property type="entry name" value="Single_hybrid_motif"/>
</dbReference>
<feature type="domain" description="Lipoyl-binding" evidence="17">
    <location>
        <begin position="237"/>
        <end position="311"/>
    </location>
</feature>
<dbReference type="PROSITE" id="PS50968">
    <property type="entry name" value="BIOTINYL_LIPOYL"/>
    <property type="match status" value="1"/>
</dbReference>
<feature type="compositionally biased region" description="Low complexity" evidence="16">
    <location>
        <begin position="319"/>
        <end position="331"/>
    </location>
</feature>
<dbReference type="InterPro" id="IPR006255">
    <property type="entry name" value="SucB"/>
</dbReference>
<evidence type="ECO:0000256" key="15">
    <source>
        <dbReference type="ARBA" id="ARBA00046046"/>
    </source>
</evidence>
<organism evidence="18 19">
    <name type="scientific">Opisthorchis viverrini</name>
    <name type="common">Southeast Asian liver fluke</name>
    <dbReference type="NCBI Taxonomy" id="6198"/>
    <lineage>
        <taxon>Eukaryota</taxon>
        <taxon>Metazoa</taxon>
        <taxon>Spiralia</taxon>
        <taxon>Lophotrochozoa</taxon>
        <taxon>Platyhelminthes</taxon>
        <taxon>Trematoda</taxon>
        <taxon>Digenea</taxon>
        <taxon>Opisthorchiida</taxon>
        <taxon>Opisthorchiata</taxon>
        <taxon>Opisthorchiidae</taxon>
        <taxon>Opisthorchis</taxon>
    </lineage>
</organism>
<dbReference type="AlphaFoldDB" id="A0A074Z881"/>
<dbReference type="PROSITE" id="PS00189">
    <property type="entry name" value="LIPOYL"/>
    <property type="match status" value="1"/>
</dbReference>
<keyword evidence="11" id="KW-0496">Mitochondrion</keyword>
<dbReference type="PANTHER" id="PTHR43416:SF5">
    <property type="entry name" value="DIHYDROLIPOYLLYSINE-RESIDUE SUCCINYLTRANSFERASE COMPONENT OF 2-OXOGLUTARATE DEHYDROGENASE COMPLEX, MITOCHONDRIAL"/>
    <property type="match status" value="1"/>
</dbReference>
<dbReference type="CDD" id="cd06849">
    <property type="entry name" value="lipoyl_domain"/>
    <property type="match status" value="1"/>
</dbReference>
<dbReference type="GO" id="GO:0004149">
    <property type="term" value="F:dihydrolipoyllysine-residue succinyltransferase activity"/>
    <property type="evidence" value="ECO:0007669"/>
    <property type="project" value="UniProtKB-EC"/>
</dbReference>
<proteinExistence type="inferred from homology"/>
<keyword evidence="9" id="KW-0450">Lipoyl</keyword>
<evidence type="ECO:0000256" key="6">
    <source>
        <dbReference type="ARBA" id="ARBA00020294"/>
    </source>
</evidence>
<dbReference type="UniPathway" id="UPA00868">
    <property type="reaction ID" value="UER00840"/>
</dbReference>
<sequence length="615" mass="67649">MLLQRSEDESVVLSVLRLVNILLVLLYQNPNETAKKSPPMSETLCEVTPKATSLTTALPETLTSKLDEVGSEKVENASAIGGEPEVNTTISTKVGETSAATLLLPTDRDVLHRPIIEAIKRQDLESEPIQLSKYVRRALNSIAFPALQVARPVTAFQAYDLTLCACKEHAKGRDDFGQFIFEDEDNVTRLFQIRHGFRQLLSKHLDFEGVVLAPSSRRLRKNLTYRQFHLNCHFRALRVVSVPPFAESITEGDIVWKKAVGDRVDSDEVVAEIETDKTNVPVHAPCAGIIKELLVDDGGKVVAGQEVLKIEEGAVASAAADTAPPASMTSPSSPPPPPPSPPKAPVVETTVGDKKESPKAPQPPSTKVPTQTKLTQAAPSTGERGEQRVKMSRMRLRIAQRLKDAQNTCAMLTTFNEIDMTNMIELRRQYKDVFEKRHGIKLGIMSTFAKASAVALQDQPVVNAVIDGGDIIYRDYIDISIAVATPKGLVVPVLHNVEKMSYYDIEREIVELGKRARDGTLAVEDMDGGTFTISNGGVYGSLFGTPIINPPQSAILGMYGVFDRPVAKDGQVVVRPMMYAALTYDHRLIDGREAVTFLRKIKQFVEDPRTFFLQI</sequence>
<evidence type="ECO:0000256" key="11">
    <source>
        <dbReference type="ARBA" id="ARBA00023128"/>
    </source>
</evidence>
<comment type="subcellular location">
    <subcellularLocation>
        <location evidence="2">Mitochondrion</location>
    </subcellularLocation>
</comment>
<keyword evidence="12" id="KW-0012">Acyltransferase</keyword>
<dbReference type="GeneID" id="20325953"/>
<keyword evidence="8" id="KW-0808">Transferase</keyword>
<evidence type="ECO:0000256" key="5">
    <source>
        <dbReference type="ARBA" id="ARBA00012945"/>
    </source>
</evidence>
<keyword evidence="19" id="KW-1185">Reference proteome</keyword>
<gene>
    <name evidence="18" type="ORF">T265_11785</name>
</gene>